<dbReference type="Proteomes" id="UP000689129">
    <property type="component" value="Unassembled WGS sequence"/>
</dbReference>
<dbReference type="PANTHER" id="PTHR39596:SF4">
    <property type="entry name" value="HET DOMAIN PROTEIN (AFU_ORTHOLOGUE AFUA_3G03140)-RELATED"/>
    <property type="match status" value="1"/>
</dbReference>
<dbReference type="PANTHER" id="PTHR39596">
    <property type="match status" value="1"/>
</dbReference>
<proteinExistence type="predicted"/>
<gene>
    <name evidence="1" type="ORF">HYQ45_004826</name>
</gene>
<protein>
    <recommendedName>
        <fullName evidence="3">Heterokaryon incompatibility domain-containing protein</fullName>
    </recommendedName>
</protein>
<sequence length="827" mass="91605">MIELSKDTFTRQMLEDIVAAASTSSTQSWPNRRYIVSTTQLSVLHNGFPYGIANAAGQPSMSDLLDRRFTAPDHFRHVDNMVADALLLHLSGASTTLIFHLTDKAIGLLRRLPPQPPPYSNQYWFLHLPQGVPDLSRYTNSGESESESSRRGTLPWDDLQAVTRFSTVTLKVGIIVAACEGGPVDDALQVATALRSFLLDFRTLREALGVVIETAPKSQAADVSLRDLVSDAFLYTTWTRCSQLFLHLALDAQARSGYDARWAPLLAFKCKPPGVSVPSIEDDRYDRAVDAVPGARAMLDGPRSMCKWALRLLRSDRPAGALDYRRFLARFAEQHGTKPARCLFGKDETCKGDHPTECGRFKDDRLVLGDQSVHAQGCAPGRCRKLVWDRGSYVAVRGPVAVAAEPSLDGRHVAYRPAKASTMAISHVWSHGHGGRPDTGINTCLHARFSRLARRHGCDGYWMDVMCIPDEHKLRKEAIGYINEVFAASACVLVLDRDIMDVDVSQLSMDVWERLFATVLVCDWNVRAWTMLEAVKGCRGLELLCRDERTVSLRACLDAVRQKGRVDLAILGLAVQHLLPAPPSPAGQVPGRTVEKAGSILGLRHATREGDDVVIWSLLSNRPVCFTPQDFWAGLVGTSLPTAFLVSDTARLPHAPGFSWAPATPYVRGPTTKSGAKLWPHLAYDGLGSQRAVISPAGLRGTWLAYDYRAQDDDTYRDVAFRYHEYDGSGALKTAVFEDTRVVNSCWRRAVELRKTHRHVALLLPAQEDRQSVFLISTDPDVKNGERGQLVVLCTSDNGHAWTWRGVEDWAPWLELPEMAARDLLIT</sequence>
<dbReference type="OrthoDB" id="4609084at2759"/>
<evidence type="ECO:0000313" key="1">
    <source>
        <dbReference type="EMBL" id="KAG7137972.1"/>
    </source>
</evidence>
<accession>A0A8I3AU01</accession>
<reference evidence="1" key="1">
    <citation type="journal article" date="2021" name="Mol. Plant Pathol.">
        <title>A 20-kb lineage-specific genomic region tames virulence in pathogenic amphidiploid Verticillium longisporum.</title>
        <authorList>
            <person name="Harting R."/>
            <person name="Starke J."/>
            <person name="Kusch H."/>
            <person name="Poggeler S."/>
            <person name="Maurus I."/>
            <person name="Schluter R."/>
            <person name="Landesfeind M."/>
            <person name="Bulla I."/>
            <person name="Nowrousian M."/>
            <person name="de Jonge R."/>
            <person name="Stahlhut G."/>
            <person name="Hoff K.J."/>
            <person name="Asshauer K.P."/>
            <person name="Thurmer A."/>
            <person name="Stanke M."/>
            <person name="Daniel R."/>
            <person name="Morgenstern B."/>
            <person name="Thomma B.P.H.J."/>
            <person name="Kronstad J.W."/>
            <person name="Braus-Stromeyer S.A."/>
            <person name="Braus G.H."/>
        </authorList>
    </citation>
    <scope>NUCLEOTIDE SEQUENCE</scope>
    <source>
        <strain evidence="1">Vl32</strain>
    </source>
</reference>
<dbReference type="EMBL" id="JAEMWZ010000080">
    <property type="protein sequence ID" value="KAG7137972.1"/>
    <property type="molecule type" value="Genomic_DNA"/>
</dbReference>
<name>A0A8I3AU01_VERLO</name>
<dbReference type="AlphaFoldDB" id="A0A8I3AU01"/>
<evidence type="ECO:0000313" key="2">
    <source>
        <dbReference type="Proteomes" id="UP000689129"/>
    </source>
</evidence>
<comment type="caution">
    <text evidence="1">The sequence shown here is derived from an EMBL/GenBank/DDBJ whole genome shotgun (WGS) entry which is preliminary data.</text>
</comment>
<evidence type="ECO:0008006" key="3">
    <source>
        <dbReference type="Google" id="ProtNLM"/>
    </source>
</evidence>
<organism evidence="1 2">
    <name type="scientific">Verticillium longisporum</name>
    <name type="common">Verticillium dahliae var. longisporum</name>
    <dbReference type="NCBI Taxonomy" id="100787"/>
    <lineage>
        <taxon>Eukaryota</taxon>
        <taxon>Fungi</taxon>
        <taxon>Dikarya</taxon>
        <taxon>Ascomycota</taxon>
        <taxon>Pezizomycotina</taxon>
        <taxon>Sordariomycetes</taxon>
        <taxon>Hypocreomycetidae</taxon>
        <taxon>Glomerellales</taxon>
        <taxon>Plectosphaerellaceae</taxon>
        <taxon>Verticillium</taxon>
    </lineage>
</organism>